<dbReference type="eggNOG" id="ENOG50331ME">
    <property type="taxonomic scope" value="Bacteria"/>
</dbReference>
<dbReference type="Proteomes" id="UP000006443">
    <property type="component" value="Unassembled WGS sequence"/>
</dbReference>
<keyword evidence="1" id="KW-0812">Transmembrane</keyword>
<name>C0GC56_DETAL</name>
<reference evidence="2 3" key="1">
    <citation type="submission" date="2009-02" db="EMBL/GenBank/DDBJ databases">
        <title>Sequencing of the draft genome and assembly of Dethiobacter alkaliphilus AHT 1.</title>
        <authorList>
            <consortium name="US DOE Joint Genome Institute (JGI-PGF)"/>
            <person name="Lucas S."/>
            <person name="Copeland A."/>
            <person name="Lapidus A."/>
            <person name="Glavina del Rio T."/>
            <person name="Dalin E."/>
            <person name="Tice H."/>
            <person name="Bruce D."/>
            <person name="Goodwin L."/>
            <person name="Pitluck S."/>
            <person name="Larimer F."/>
            <person name="Land M.L."/>
            <person name="Hauser L."/>
            <person name="Muyzer G."/>
        </authorList>
    </citation>
    <scope>NUCLEOTIDE SEQUENCE [LARGE SCALE GENOMIC DNA]</scope>
    <source>
        <strain evidence="2 3">AHT 1</strain>
    </source>
</reference>
<evidence type="ECO:0000313" key="3">
    <source>
        <dbReference type="Proteomes" id="UP000006443"/>
    </source>
</evidence>
<accession>C0GC56</accession>
<proteinExistence type="predicted"/>
<gene>
    <name evidence="2" type="ORF">DealDRAFT_0065</name>
</gene>
<dbReference type="STRING" id="555088.DealDRAFT_0065"/>
<sequence>MLRKRTVTLITILIVLLLTTTSAYAHRMLIRPVESGLIQVVFDDDTVAQTADVILYDEDRQVLEQGNVTSEGYFEYDTSLPVARIEANDGVGHSASWLYGAELNEPEPMLPRVLLAVSAFIFIAAFFHYRSSQKGNKQA</sequence>
<dbReference type="EMBL" id="ACJM01000001">
    <property type="protein sequence ID" value="EEG78791.1"/>
    <property type="molecule type" value="Genomic_DNA"/>
</dbReference>
<evidence type="ECO:0000313" key="2">
    <source>
        <dbReference type="EMBL" id="EEG78791.1"/>
    </source>
</evidence>
<dbReference type="OrthoDB" id="2886722at2"/>
<comment type="caution">
    <text evidence="2">The sequence shown here is derived from an EMBL/GenBank/DDBJ whole genome shotgun (WGS) entry which is preliminary data.</text>
</comment>
<keyword evidence="1" id="KW-0472">Membrane</keyword>
<organism evidence="2 3">
    <name type="scientific">Dethiobacter alkaliphilus AHT 1</name>
    <dbReference type="NCBI Taxonomy" id="555088"/>
    <lineage>
        <taxon>Bacteria</taxon>
        <taxon>Bacillati</taxon>
        <taxon>Bacillota</taxon>
        <taxon>Dethiobacteria</taxon>
        <taxon>Dethiobacterales</taxon>
        <taxon>Dethiobacteraceae</taxon>
        <taxon>Dethiobacter</taxon>
    </lineage>
</organism>
<evidence type="ECO:0000256" key="1">
    <source>
        <dbReference type="SAM" id="Phobius"/>
    </source>
</evidence>
<feature type="transmembrane region" description="Helical" evidence="1">
    <location>
        <begin position="109"/>
        <end position="129"/>
    </location>
</feature>
<protein>
    <recommendedName>
        <fullName evidence="4">Copper resistance protein CopC</fullName>
    </recommendedName>
</protein>
<dbReference type="AlphaFoldDB" id="C0GC56"/>
<keyword evidence="3" id="KW-1185">Reference proteome</keyword>
<dbReference type="RefSeq" id="WP_008513771.1">
    <property type="nucleotide sequence ID" value="NZ_ACJM01000001.1"/>
</dbReference>
<keyword evidence="1" id="KW-1133">Transmembrane helix</keyword>
<evidence type="ECO:0008006" key="4">
    <source>
        <dbReference type="Google" id="ProtNLM"/>
    </source>
</evidence>